<proteinExistence type="predicted"/>
<dbReference type="AlphaFoldDB" id="A0A856MCL6"/>
<gene>
    <name evidence="1" type="ORF">DP114_14355</name>
</gene>
<name>A0A856MCL6_9CYAN</name>
<sequence length="67" mass="6887">MKDHFSLIAAAAGGFMLSVALTGVLRGAPVASLEGNPNFNPLTVATLQPAPKTSKNVEMFGSKTGKK</sequence>
<keyword evidence="2" id="KW-1185">Reference proteome</keyword>
<dbReference type="RefSeq" id="WP_171976400.1">
    <property type="nucleotide sequence ID" value="NZ_CAWOXK010000001.1"/>
</dbReference>
<organism evidence="1 2">
    <name type="scientific">Brasilonema sennae CENA114</name>
    <dbReference type="NCBI Taxonomy" id="415709"/>
    <lineage>
        <taxon>Bacteria</taxon>
        <taxon>Bacillati</taxon>
        <taxon>Cyanobacteriota</taxon>
        <taxon>Cyanophyceae</taxon>
        <taxon>Nostocales</taxon>
        <taxon>Scytonemataceae</taxon>
        <taxon>Brasilonema</taxon>
        <taxon>Bromeliae group (in: Brasilonema)</taxon>
    </lineage>
</organism>
<dbReference type="Proteomes" id="UP000503129">
    <property type="component" value="Chromosome"/>
</dbReference>
<evidence type="ECO:0000313" key="1">
    <source>
        <dbReference type="EMBL" id="QDL08923.1"/>
    </source>
</evidence>
<evidence type="ECO:0000313" key="2">
    <source>
        <dbReference type="Proteomes" id="UP000503129"/>
    </source>
</evidence>
<dbReference type="KEGG" id="bsen:DP114_14355"/>
<reference evidence="1 2" key="1">
    <citation type="submission" date="2018-06" db="EMBL/GenBank/DDBJ databases">
        <title>Comparative genomics of Brasilonema spp. strains.</title>
        <authorList>
            <person name="Alvarenga D.O."/>
            <person name="Fiore M.F."/>
            <person name="Varani A.M."/>
        </authorList>
    </citation>
    <scope>NUCLEOTIDE SEQUENCE [LARGE SCALE GENOMIC DNA]</scope>
    <source>
        <strain evidence="1 2">CENA114</strain>
    </source>
</reference>
<protein>
    <submittedName>
        <fullName evidence="1">Uncharacterized protein</fullName>
    </submittedName>
</protein>
<accession>A0A856MCL6</accession>
<dbReference type="EMBL" id="CP030118">
    <property type="protein sequence ID" value="QDL08923.1"/>
    <property type="molecule type" value="Genomic_DNA"/>
</dbReference>